<feature type="domain" description="AB hydrolase-1" evidence="2">
    <location>
        <begin position="363"/>
        <end position="434"/>
    </location>
</feature>
<evidence type="ECO:0000259" key="2">
    <source>
        <dbReference type="Pfam" id="PF00561"/>
    </source>
</evidence>
<feature type="region of interest" description="Disordered" evidence="1">
    <location>
        <begin position="528"/>
        <end position="642"/>
    </location>
</feature>
<feature type="region of interest" description="Disordered" evidence="1">
    <location>
        <begin position="722"/>
        <end position="745"/>
    </location>
</feature>
<feature type="region of interest" description="Disordered" evidence="1">
    <location>
        <begin position="275"/>
        <end position="309"/>
    </location>
</feature>
<dbReference type="InterPro" id="IPR000073">
    <property type="entry name" value="AB_hydrolase_1"/>
</dbReference>
<dbReference type="GO" id="GO:0016020">
    <property type="term" value="C:membrane"/>
    <property type="evidence" value="ECO:0007669"/>
    <property type="project" value="TreeGrafter"/>
</dbReference>
<evidence type="ECO:0000313" key="4">
    <source>
        <dbReference type="RefSeq" id="XP_026191764.1"/>
    </source>
</evidence>
<dbReference type="InterPro" id="IPR050266">
    <property type="entry name" value="AB_hydrolase_sf"/>
</dbReference>
<dbReference type="PANTHER" id="PTHR43798">
    <property type="entry name" value="MONOACYLGLYCEROL LIPASE"/>
    <property type="match status" value="1"/>
</dbReference>
<dbReference type="PRINTS" id="PR00111">
    <property type="entry name" value="ABHYDROLASE"/>
</dbReference>
<evidence type="ECO:0000313" key="3">
    <source>
        <dbReference type="Proteomes" id="UP000515125"/>
    </source>
</evidence>
<gene>
    <name evidence="4" type="primary">LOC34617444</name>
</gene>
<dbReference type="OrthoDB" id="408373at2759"/>
<keyword evidence="3" id="KW-1185">Reference proteome</keyword>
<protein>
    <submittedName>
        <fullName evidence="4">Uncharacterized protein LOC34617444</fullName>
    </submittedName>
</protein>
<dbReference type="Proteomes" id="UP000515125">
    <property type="component" value="Unplaced"/>
</dbReference>
<organism evidence="3 4">
    <name type="scientific">Cyclospora cayetanensis</name>
    <dbReference type="NCBI Taxonomy" id="88456"/>
    <lineage>
        <taxon>Eukaryota</taxon>
        <taxon>Sar</taxon>
        <taxon>Alveolata</taxon>
        <taxon>Apicomplexa</taxon>
        <taxon>Conoidasida</taxon>
        <taxon>Coccidia</taxon>
        <taxon>Eucoccidiorida</taxon>
        <taxon>Eimeriorina</taxon>
        <taxon>Eimeriidae</taxon>
        <taxon>Cyclospora</taxon>
    </lineage>
</organism>
<sequence>MQKSGLLRGAFRRLTAKGYKAKAAAADTRHERILSLREILAKDKGVHSVEEDYPVPAWLRRQGVCAPCDYAKTFKGKYGIINYEVLGMQHTKTVLTFHGLNGSMQTFQDLQNVLASFGFRVITFDLYGHGLSAAPQYSFFKKRFSADFFVAQSRELLEHLNLSDTPLSLVGFSMGGIIAARYACMYPSLVTSIALISAAGLLPKKPFPVSLLQHCGWCCTPLYLCFPCCLCRCCFEREAFLKRYELEGSERSRRPCADEDPQSSSRGNATLGVNAAETQQQAQTNSRSTRRQHAVNSSTAESRSAAKAQSVSAAAARESQFSTGTEGSHARETASRNSVANNPGILLWKRLTWQIFAKKGSISTFVGCVTHVPMWNGRSIYEQLGAQQTPCLVLWGGEDPVVDVQCCKQLCSLLPNHAAIVFPSCHHLLLAERPHACIAVVMTFLEFPASCMHPLPAAADGEARADTSTPPYLPLWRCMLPFSPEGEYVPPEKRCPQNSTPREFHEKLNYKPRFSICFGESATTPPFAHHALRNGGNSSLSQAKPLPPRLHTQRRRKTSETTPTPAAARRQEQRQSLCNETNHSRRSAQPSPPPPTPPPHALSLLLSQREEATDKTRESPQEEEIFVTSESGPSNASLPHNPLPTTYLSHKTEGIPTCSVSVKRDRQCAPPRMQRQHGEAADGQHSFPQGNPAALWGGASSLSSSGSFQDLLFTGNAEQRRSTSSCSHFSRAPAAAARTDEKTQDHALSLKDNTVCSSLPPAAVPRVVYSRASLHDANCGCQVDRE</sequence>
<dbReference type="GeneID" id="34617444"/>
<dbReference type="RefSeq" id="XP_026191764.1">
    <property type="nucleotide sequence ID" value="XM_026335979.1"/>
</dbReference>
<dbReference type="SUPFAM" id="SSF53474">
    <property type="entry name" value="alpha/beta-Hydrolases"/>
    <property type="match status" value="1"/>
</dbReference>
<name>A0A6P6RW92_9EIME</name>
<feature type="region of interest" description="Disordered" evidence="1">
    <location>
        <begin position="667"/>
        <end position="700"/>
    </location>
</feature>
<dbReference type="AlphaFoldDB" id="A0A6P6RW92"/>
<evidence type="ECO:0000256" key="1">
    <source>
        <dbReference type="SAM" id="MobiDB-lite"/>
    </source>
</evidence>
<feature type="compositionally biased region" description="Basic and acidic residues" evidence="1">
    <location>
        <begin position="608"/>
        <end position="620"/>
    </location>
</feature>
<reference evidence="4" key="1">
    <citation type="submission" date="2025-08" db="UniProtKB">
        <authorList>
            <consortium name="RefSeq"/>
        </authorList>
    </citation>
    <scope>IDENTIFICATION</scope>
</reference>
<feature type="compositionally biased region" description="Polar residues" evidence="1">
    <location>
        <begin position="628"/>
        <end position="642"/>
    </location>
</feature>
<dbReference type="InterPro" id="IPR029058">
    <property type="entry name" value="AB_hydrolase_fold"/>
</dbReference>
<dbReference type="Gene3D" id="3.40.50.1820">
    <property type="entry name" value="alpha/beta hydrolase"/>
    <property type="match status" value="1"/>
</dbReference>
<feature type="domain" description="AB hydrolase-1" evidence="2">
    <location>
        <begin position="93"/>
        <end position="203"/>
    </location>
</feature>
<feature type="compositionally biased region" description="Pro residues" evidence="1">
    <location>
        <begin position="590"/>
        <end position="600"/>
    </location>
</feature>
<feature type="compositionally biased region" description="Low complexity" evidence="1">
    <location>
        <begin position="275"/>
        <end position="284"/>
    </location>
</feature>
<feature type="region of interest" description="Disordered" evidence="1">
    <location>
        <begin position="317"/>
        <end position="336"/>
    </location>
</feature>
<dbReference type="PANTHER" id="PTHR43798:SF33">
    <property type="entry name" value="HYDROLASE, PUTATIVE (AFU_ORTHOLOGUE AFUA_2G14860)-RELATED"/>
    <property type="match status" value="1"/>
</dbReference>
<dbReference type="Pfam" id="PF00561">
    <property type="entry name" value="Abhydrolase_1"/>
    <property type="match status" value="2"/>
</dbReference>
<proteinExistence type="predicted"/>
<accession>A0A6P6RW92</accession>